<dbReference type="RefSeq" id="WP_045053924.1">
    <property type="nucleotide sequence ID" value="NZ_CAWMDP010000032.1"/>
</dbReference>
<evidence type="ECO:0000313" key="1">
    <source>
        <dbReference type="EMBL" id="KJH72503.1"/>
    </source>
</evidence>
<dbReference type="OrthoDB" id="511988at2"/>
<name>A0A0D8ZUQ0_9CYAN</name>
<organism evidence="1 2">
    <name type="scientific">Aliterella atlantica CENA595</name>
    <dbReference type="NCBI Taxonomy" id="1618023"/>
    <lineage>
        <taxon>Bacteria</taxon>
        <taxon>Bacillati</taxon>
        <taxon>Cyanobacteriota</taxon>
        <taxon>Cyanophyceae</taxon>
        <taxon>Chroococcidiopsidales</taxon>
        <taxon>Aliterellaceae</taxon>
        <taxon>Aliterella</taxon>
    </lineage>
</organism>
<dbReference type="Proteomes" id="UP000032452">
    <property type="component" value="Unassembled WGS sequence"/>
</dbReference>
<evidence type="ECO:0000313" key="2">
    <source>
        <dbReference type="Proteomes" id="UP000032452"/>
    </source>
</evidence>
<comment type="caution">
    <text evidence="1">The sequence shown here is derived from an EMBL/GenBank/DDBJ whole genome shotgun (WGS) entry which is preliminary data.</text>
</comment>
<dbReference type="STRING" id="1618023.UH38_07020"/>
<sequence length="235" mass="27234">MLIKKSQELIKLSQRGITLHELAKNIDGFRSREQLISQAVGEIFILNNTLKLFRQHRIIAFDFSSKVETILEMVGNTKVNFQASPEWILDNKNFNGKKFQSEIDSLKNLLKQQLLLAWRNYLLRRLPSTNQDFLDLLSRIDAFKITVKNIKNLSALIKRDEFPRTQEEFDNTEYLIHQLEAAWDSLNASEVSESVLVFLKASASPQGAPLNLLTLEVQDWITKHKVSEELRIRLI</sequence>
<gene>
    <name evidence="1" type="ORF">UH38_07020</name>
</gene>
<dbReference type="AlphaFoldDB" id="A0A0D8ZUQ0"/>
<accession>A0A0D8ZUQ0</accession>
<dbReference type="EMBL" id="JYON01000005">
    <property type="protein sequence ID" value="KJH72503.1"/>
    <property type="molecule type" value="Genomic_DNA"/>
</dbReference>
<reference evidence="1 2" key="1">
    <citation type="submission" date="2015-02" db="EMBL/GenBank/DDBJ databases">
        <title>Draft genome of a novel marine cyanobacterium (Chroococcales) isolated from South Atlantic Ocean.</title>
        <authorList>
            <person name="Rigonato J."/>
            <person name="Alvarenga D.O."/>
            <person name="Branco L.H."/>
            <person name="Varani A.M."/>
            <person name="Brandini F.P."/>
            <person name="Fiore M.F."/>
        </authorList>
    </citation>
    <scope>NUCLEOTIDE SEQUENCE [LARGE SCALE GENOMIC DNA]</scope>
    <source>
        <strain evidence="1 2">CENA595</strain>
    </source>
</reference>
<protein>
    <submittedName>
        <fullName evidence="1">Uncharacterized protein</fullName>
    </submittedName>
</protein>
<proteinExistence type="predicted"/>
<keyword evidence="2" id="KW-1185">Reference proteome</keyword>